<dbReference type="AlphaFoldDB" id="A0A183IHN1"/>
<accession>A0A183IHN1</accession>
<sequence>MQREVNRGDHGDRWTRNASSRSPFANLHRPPNGLQTAEPEAMKDLGFSVGSQTGAYIRHPVGPSHGQWPSRVQCPLQHRRWSTAFGDGGNGIVAAAVKRRVAVAFIARHYAVPFRLAGRASFERARAAQGTEGESDQRNLDHILFMEVLAAPAAAVPLTLPRADVFVRLIYDLACD</sequence>
<name>A0A183IHN1_9BILA</name>
<keyword evidence="3" id="KW-1185">Reference proteome</keyword>
<feature type="compositionally biased region" description="Basic and acidic residues" evidence="1">
    <location>
        <begin position="1"/>
        <end position="15"/>
    </location>
</feature>
<gene>
    <name evidence="2" type="ORF">SBAD_LOCUS3126</name>
</gene>
<evidence type="ECO:0000256" key="1">
    <source>
        <dbReference type="SAM" id="MobiDB-lite"/>
    </source>
</evidence>
<organism evidence="4">
    <name type="scientific">Soboliphyme baturini</name>
    <dbReference type="NCBI Taxonomy" id="241478"/>
    <lineage>
        <taxon>Eukaryota</taxon>
        <taxon>Metazoa</taxon>
        <taxon>Ecdysozoa</taxon>
        <taxon>Nematoda</taxon>
        <taxon>Enoplea</taxon>
        <taxon>Dorylaimia</taxon>
        <taxon>Dioctophymatida</taxon>
        <taxon>Dioctophymatoidea</taxon>
        <taxon>Soboliphymatidae</taxon>
        <taxon>Soboliphyme</taxon>
    </lineage>
</organism>
<proteinExistence type="predicted"/>
<reference evidence="2 3" key="2">
    <citation type="submission" date="2018-11" db="EMBL/GenBank/DDBJ databases">
        <authorList>
            <consortium name="Pathogen Informatics"/>
        </authorList>
    </citation>
    <scope>NUCLEOTIDE SEQUENCE [LARGE SCALE GENOMIC DNA]</scope>
</reference>
<reference evidence="4" key="1">
    <citation type="submission" date="2016-06" db="UniProtKB">
        <authorList>
            <consortium name="WormBaseParasite"/>
        </authorList>
    </citation>
    <scope>IDENTIFICATION</scope>
</reference>
<feature type="region of interest" description="Disordered" evidence="1">
    <location>
        <begin position="1"/>
        <end position="37"/>
    </location>
</feature>
<evidence type="ECO:0000313" key="3">
    <source>
        <dbReference type="Proteomes" id="UP000270296"/>
    </source>
</evidence>
<dbReference type="WBParaSite" id="SBAD_0000327201-mRNA-1">
    <property type="protein sequence ID" value="SBAD_0000327201-mRNA-1"/>
    <property type="gene ID" value="SBAD_0000327201"/>
</dbReference>
<dbReference type="EMBL" id="UZAM01007584">
    <property type="protein sequence ID" value="VDP00102.1"/>
    <property type="molecule type" value="Genomic_DNA"/>
</dbReference>
<dbReference type="Proteomes" id="UP000270296">
    <property type="component" value="Unassembled WGS sequence"/>
</dbReference>
<evidence type="ECO:0000313" key="4">
    <source>
        <dbReference type="WBParaSite" id="SBAD_0000327201-mRNA-1"/>
    </source>
</evidence>
<evidence type="ECO:0000313" key="2">
    <source>
        <dbReference type="EMBL" id="VDP00102.1"/>
    </source>
</evidence>
<protein>
    <submittedName>
        <fullName evidence="4">Protein kinase domain-containing protein</fullName>
    </submittedName>
</protein>